<evidence type="ECO:0000256" key="3">
    <source>
        <dbReference type="ARBA" id="ARBA00029447"/>
    </source>
</evidence>
<keyword evidence="7" id="KW-1133">Transmembrane helix</keyword>
<evidence type="ECO:0000256" key="1">
    <source>
        <dbReference type="ARBA" id="ARBA00004370"/>
    </source>
</evidence>
<feature type="coiled-coil region" evidence="5">
    <location>
        <begin position="444"/>
        <end position="482"/>
    </location>
</feature>
<evidence type="ECO:0008006" key="12">
    <source>
        <dbReference type="Google" id="ProtNLM"/>
    </source>
</evidence>
<keyword evidence="2" id="KW-0488">Methylation</keyword>
<protein>
    <recommendedName>
        <fullName evidence="12">HAMP domain-containing protein</fullName>
    </recommendedName>
</protein>
<dbReference type="Proteomes" id="UP000599109">
    <property type="component" value="Unassembled WGS sequence"/>
</dbReference>
<dbReference type="GO" id="GO:0006935">
    <property type="term" value="P:chemotaxis"/>
    <property type="evidence" value="ECO:0007669"/>
    <property type="project" value="InterPro"/>
</dbReference>
<dbReference type="PRINTS" id="PR00260">
    <property type="entry name" value="CHEMTRNSDUCR"/>
</dbReference>
<dbReference type="Gene3D" id="1.10.287.950">
    <property type="entry name" value="Methyl-accepting chemotaxis protein"/>
    <property type="match status" value="1"/>
</dbReference>
<dbReference type="SUPFAM" id="SSF58104">
    <property type="entry name" value="Methyl-accepting chemotaxis protein (MCP) signaling domain"/>
    <property type="match status" value="1"/>
</dbReference>
<evidence type="ECO:0000259" key="9">
    <source>
        <dbReference type="PROSITE" id="PS50885"/>
    </source>
</evidence>
<feature type="region of interest" description="Disordered" evidence="6">
    <location>
        <begin position="503"/>
        <end position="525"/>
    </location>
</feature>
<evidence type="ECO:0000259" key="8">
    <source>
        <dbReference type="PROSITE" id="PS50111"/>
    </source>
</evidence>
<dbReference type="Pfam" id="PF00015">
    <property type="entry name" value="MCPsignal"/>
    <property type="match status" value="1"/>
</dbReference>
<accession>A0A937CP43</accession>
<dbReference type="EMBL" id="JAEQNE010000001">
    <property type="protein sequence ID" value="MBL0389730.1"/>
    <property type="molecule type" value="Genomic_DNA"/>
</dbReference>
<dbReference type="AlphaFoldDB" id="A0A937CP43"/>
<evidence type="ECO:0000313" key="11">
    <source>
        <dbReference type="Proteomes" id="UP000599109"/>
    </source>
</evidence>
<evidence type="ECO:0000256" key="5">
    <source>
        <dbReference type="SAM" id="Coils"/>
    </source>
</evidence>
<keyword evidence="11" id="KW-1185">Reference proteome</keyword>
<gene>
    <name evidence="10" type="ORF">JJ685_01105</name>
</gene>
<dbReference type="InterPro" id="IPR004089">
    <property type="entry name" value="MCPsignal_dom"/>
</dbReference>
<keyword evidence="7" id="KW-0812">Transmembrane</keyword>
<feature type="domain" description="Methyl-accepting transducer" evidence="8">
    <location>
        <begin position="244"/>
        <end position="473"/>
    </location>
</feature>
<keyword evidence="4" id="KW-0807">Transducer</keyword>
<dbReference type="PROSITE" id="PS50885">
    <property type="entry name" value="HAMP"/>
    <property type="match status" value="1"/>
</dbReference>
<evidence type="ECO:0000256" key="6">
    <source>
        <dbReference type="SAM" id="MobiDB-lite"/>
    </source>
</evidence>
<comment type="caution">
    <text evidence="10">The sequence shown here is derived from an EMBL/GenBank/DDBJ whole genome shotgun (WGS) entry which is preliminary data.</text>
</comment>
<dbReference type="GO" id="GO:0004888">
    <property type="term" value="F:transmembrane signaling receptor activity"/>
    <property type="evidence" value="ECO:0007669"/>
    <property type="project" value="InterPro"/>
</dbReference>
<dbReference type="InterPro" id="IPR004090">
    <property type="entry name" value="Chemotax_Me-accpt_rcpt"/>
</dbReference>
<name>A0A937CP43_9BURK</name>
<evidence type="ECO:0000256" key="4">
    <source>
        <dbReference type="PROSITE-ProRule" id="PRU00284"/>
    </source>
</evidence>
<dbReference type="CDD" id="cd11386">
    <property type="entry name" value="MCP_signal"/>
    <property type="match status" value="1"/>
</dbReference>
<dbReference type="SMART" id="SM00283">
    <property type="entry name" value="MA"/>
    <property type="match status" value="1"/>
</dbReference>
<comment type="similarity">
    <text evidence="3">Belongs to the methyl-accepting chemotaxis (MCP) protein family.</text>
</comment>
<evidence type="ECO:0000256" key="2">
    <source>
        <dbReference type="ARBA" id="ARBA00022481"/>
    </source>
</evidence>
<evidence type="ECO:0000256" key="7">
    <source>
        <dbReference type="SAM" id="Phobius"/>
    </source>
</evidence>
<dbReference type="GO" id="GO:0007165">
    <property type="term" value="P:signal transduction"/>
    <property type="evidence" value="ECO:0007669"/>
    <property type="project" value="UniProtKB-KW"/>
</dbReference>
<dbReference type="PANTHER" id="PTHR43531:SF14">
    <property type="entry name" value="METHYL-ACCEPTING CHEMOTAXIS PROTEIN I-RELATED"/>
    <property type="match status" value="1"/>
</dbReference>
<sequence length="525" mass="54995">MRDLGNRSRMALDPDLDLFYLGFPLANNTPSTAGIIVRIAAYATLNVPRGEISPKDKVFYEVTQARLEDTFSGVQTMLKQSMAVNPVVQARLERDFEHLKSASKDLLGFVRTNFIEAAGIQVTQAQIQQASSAAVDAAWALVEGNRTMLDQLLAERAAAAAGTRNALLVLLVAGLLFIGYLSLGVYLSMERAIGKAAGAARALARGELGRMPEAASSDELGQLLTELRQADRALVAMVSQVRAAANAMREGTEEIATGNADLSQRTEEQASTLEETAASVEELTGTVKRNADSARDANRLAQAASQVAGRGGEVVGEVVDTMASINTASRRVVDIIGVIDGIAFQTNILALNAAVEAARAGEQGRGFAVVAAEVRTLAQRSAAAAREIKELIQDSVGKVDAGSELVSRAGGTMKEVVAGIQQVTALMGQIAAAGGEQTAGIEQVNQAIAQMDQVTQQNAALVEQASAAAQSMREQANRLAEAVAQFKLGDEASAERVIAQARATSRVSARRTAGPALAAPAETVS</sequence>
<dbReference type="GO" id="GO:0005886">
    <property type="term" value="C:plasma membrane"/>
    <property type="evidence" value="ECO:0007669"/>
    <property type="project" value="TreeGrafter"/>
</dbReference>
<keyword evidence="5" id="KW-0175">Coiled coil</keyword>
<organism evidence="10 11">
    <name type="scientific">Ramlibacter monticola</name>
    <dbReference type="NCBI Taxonomy" id="1926872"/>
    <lineage>
        <taxon>Bacteria</taxon>
        <taxon>Pseudomonadati</taxon>
        <taxon>Pseudomonadota</taxon>
        <taxon>Betaproteobacteria</taxon>
        <taxon>Burkholderiales</taxon>
        <taxon>Comamonadaceae</taxon>
        <taxon>Ramlibacter</taxon>
    </lineage>
</organism>
<feature type="transmembrane region" description="Helical" evidence="7">
    <location>
        <begin position="166"/>
        <end position="187"/>
    </location>
</feature>
<keyword evidence="7" id="KW-0472">Membrane</keyword>
<dbReference type="InterPro" id="IPR051310">
    <property type="entry name" value="MCP_chemotaxis"/>
</dbReference>
<dbReference type="PANTHER" id="PTHR43531">
    <property type="entry name" value="PROTEIN ICFG"/>
    <property type="match status" value="1"/>
</dbReference>
<feature type="domain" description="HAMP" evidence="9">
    <location>
        <begin position="187"/>
        <end position="239"/>
    </location>
</feature>
<feature type="compositionally biased region" description="Low complexity" evidence="6">
    <location>
        <begin position="503"/>
        <end position="513"/>
    </location>
</feature>
<dbReference type="PROSITE" id="PS50111">
    <property type="entry name" value="CHEMOTAXIS_TRANSDUC_2"/>
    <property type="match status" value="1"/>
</dbReference>
<dbReference type="FunFam" id="1.10.287.950:FF:000001">
    <property type="entry name" value="Methyl-accepting chemotaxis sensory transducer"/>
    <property type="match status" value="1"/>
</dbReference>
<reference evidence="10 11" key="1">
    <citation type="journal article" date="2017" name="Int. J. Syst. Evol. Microbiol.">
        <title>Ramlibacter monticola sp. nov., isolated from forest soil.</title>
        <authorList>
            <person name="Chaudhary D.K."/>
            <person name="Kim J."/>
        </authorList>
    </citation>
    <scope>NUCLEOTIDE SEQUENCE [LARGE SCALE GENOMIC DNA]</scope>
    <source>
        <strain evidence="10 11">KACC 19175</strain>
    </source>
</reference>
<proteinExistence type="inferred from homology"/>
<evidence type="ECO:0000313" key="10">
    <source>
        <dbReference type="EMBL" id="MBL0389730.1"/>
    </source>
</evidence>
<dbReference type="InterPro" id="IPR003660">
    <property type="entry name" value="HAMP_dom"/>
</dbReference>
<comment type="subcellular location">
    <subcellularLocation>
        <location evidence="1">Membrane</location>
    </subcellularLocation>
</comment>